<dbReference type="Proteomes" id="UP000823775">
    <property type="component" value="Unassembled WGS sequence"/>
</dbReference>
<sequence>RAANNSNTWCDRVVREEGDLEASSEYQVIESSNKECAGVIKVPINEGILTESEGEIDEENNIELVLVGDKQPIITYQPTGNEKEEATGHMTSSPTDK</sequence>
<name>A0ABS8Y6V8_DATST</name>
<evidence type="ECO:0000313" key="3">
    <source>
        <dbReference type="Proteomes" id="UP000823775"/>
    </source>
</evidence>
<reference evidence="2 3" key="1">
    <citation type="journal article" date="2021" name="BMC Genomics">
        <title>Datura genome reveals duplications of psychoactive alkaloid biosynthetic genes and high mutation rate following tissue culture.</title>
        <authorList>
            <person name="Rajewski A."/>
            <person name="Carter-House D."/>
            <person name="Stajich J."/>
            <person name="Litt A."/>
        </authorList>
    </citation>
    <scope>NUCLEOTIDE SEQUENCE [LARGE SCALE GENOMIC DNA]</scope>
    <source>
        <strain evidence="2">AR-01</strain>
    </source>
</reference>
<gene>
    <name evidence="2" type="ORF">HAX54_018396</name>
</gene>
<evidence type="ECO:0000256" key="1">
    <source>
        <dbReference type="SAM" id="MobiDB-lite"/>
    </source>
</evidence>
<comment type="caution">
    <text evidence="2">The sequence shown here is derived from an EMBL/GenBank/DDBJ whole genome shotgun (WGS) entry which is preliminary data.</text>
</comment>
<feature type="non-terminal residue" evidence="2">
    <location>
        <position position="1"/>
    </location>
</feature>
<protein>
    <submittedName>
        <fullName evidence="2">Uncharacterized protein</fullName>
    </submittedName>
</protein>
<keyword evidence="3" id="KW-1185">Reference proteome</keyword>
<proteinExistence type="predicted"/>
<dbReference type="EMBL" id="JACEIK010022490">
    <property type="protein sequence ID" value="MCE5166388.1"/>
    <property type="molecule type" value="Genomic_DNA"/>
</dbReference>
<organism evidence="2 3">
    <name type="scientific">Datura stramonium</name>
    <name type="common">Jimsonweed</name>
    <name type="synonym">Common thornapple</name>
    <dbReference type="NCBI Taxonomy" id="4076"/>
    <lineage>
        <taxon>Eukaryota</taxon>
        <taxon>Viridiplantae</taxon>
        <taxon>Streptophyta</taxon>
        <taxon>Embryophyta</taxon>
        <taxon>Tracheophyta</taxon>
        <taxon>Spermatophyta</taxon>
        <taxon>Magnoliopsida</taxon>
        <taxon>eudicotyledons</taxon>
        <taxon>Gunneridae</taxon>
        <taxon>Pentapetalae</taxon>
        <taxon>asterids</taxon>
        <taxon>lamiids</taxon>
        <taxon>Solanales</taxon>
        <taxon>Solanaceae</taxon>
        <taxon>Solanoideae</taxon>
        <taxon>Datureae</taxon>
        <taxon>Datura</taxon>
    </lineage>
</organism>
<accession>A0ABS8Y6V8</accession>
<feature type="region of interest" description="Disordered" evidence="1">
    <location>
        <begin position="76"/>
        <end position="97"/>
    </location>
</feature>
<evidence type="ECO:0000313" key="2">
    <source>
        <dbReference type="EMBL" id="MCE5166388.1"/>
    </source>
</evidence>